<dbReference type="Proteomes" id="UP001276659">
    <property type="component" value="Unassembled WGS sequence"/>
</dbReference>
<organism evidence="1 2">
    <name type="scientific">Lepraria neglecta</name>
    <dbReference type="NCBI Taxonomy" id="209136"/>
    <lineage>
        <taxon>Eukaryota</taxon>
        <taxon>Fungi</taxon>
        <taxon>Dikarya</taxon>
        <taxon>Ascomycota</taxon>
        <taxon>Pezizomycotina</taxon>
        <taxon>Lecanoromycetes</taxon>
        <taxon>OSLEUM clade</taxon>
        <taxon>Lecanoromycetidae</taxon>
        <taxon>Lecanorales</taxon>
        <taxon>Lecanorineae</taxon>
        <taxon>Stereocaulaceae</taxon>
        <taxon>Lepraria</taxon>
    </lineage>
</organism>
<gene>
    <name evidence="1" type="ORF">OEA41_010875</name>
</gene>
<reference evidence="1" key="1">
    <citation type="submission" date="2022-11" db="EMBL/GenBank/DDBJ databases">
        <title>Chromosomal genome sequence assembly and mating type (MAT) locus characterization of the leprose asexual lichenized fungus Lepraria neglecta (Nyl.) Erichsen.</title>
        <authorList>
            <person name="Allen J.L."/>
            <person name="Pfeffer B."/>
        </authorList>
    </citation>
    <scope>NUCLEOTIDE SEQUENCE</scope>
    <source>
        <strain evidence="1">Allen 5258</strain>
    </source>
</reference>
<proteinExistence type="predicted"/>
<accession>A0AAD9YXF9</accession>
<name>A0AAD9YXF9_9LECA</name>
<evidence type="ECO:0000313" key="2">
    <source>
        <dbReference type="Proteomes" id="UP001276659"/>
    </source>
</evidence>
<comment type="caution">
    <text evidence="1">The sequence shown here is derived from an EMBL/GenBank/DDBJ whole genome shotgun (WGS) entry which is preliminary data.</text>
</comment>
<dbReference type="EMBL" id="JASNWA010000011">
    <property type="protein sequence ID" value="KAK3167746.1"/>
    <property type="molecule type" value="Genomic_DNA"/>
</dbReference>
<dbReference type="AlphaFoldDB" id="A0AAD9YXF9"/>
<protein>
    <submittedName>
        <fullName evidence="1">Uncharacterized protein</fullName>
    </submittedName>
</protein>
<keyword evidence="2" id="KW-1185">Reference proteome</keyword>
<sequence>MDGDKQSFGLTSRIYRSRSTEDGLAHVDLNRNVDALIENPLGHLTPEQLLRDVRDFARSKNLESHLDLFKKGAQIAKDPRFYEAVRGITEDEKKALRDEEYHRFRQPIALYVTIITCSVGAAVQ</sequence>
<evidence type="ECO:0000313" key="1">
    <source>
        <dbReference type="EMBL" id="KAK3167746.1"/>
    </source>
</evidence>